<keyword evidence="3" id="KW-1185">Reference proteome</keyword>
<dbReference type="KEGG" id="brv:CFK39_15885"/>
<dbReference type="AlphaFoldDB" id="A0A220UGP1"/>
<evidence type="ECO:0000313" key="2">
    <source>
        <dbReference type="EMBL" id="ASK67327.1"/>
    </source>
</evidence>
<name>A0A220UGP1_9MICO</name>
<feature type="region of interest" description="Disordered" evidence="1">
    <location>
        <begin position="351"/>
        <end position="373"/>
    </location>
</feature>
<accession>A0A220UGP1</accession>
<proteinExistence type="predicted"/>
<feature type="compositionally biased region" description="Polar residues" evidence="1">
    <location>
        <begin position="354"/>
        <end position="364"/>
    </location>
</feature>
<reference evidence="2 3" key="1">
    <citation type="submission" date="2017-07" db="EMBL/GenBank/DDBJ databases">
        <title>Brachybacterium sp. VR2415.</title>
        <authorList>
            <person name="Tak E.J."/>
            <person name="Bae J.-W."/>
        </authorList>
    </citation>
    <scope>NUCLEOTIDE SEQUENCE [LARGE SCALE GENOMIC DNA]</scope>
    <source>
        <strain evidence="2 3">VR2415</strain>
        <plasmid evidence="2 3">unnamed2</plasmid>
    </source>
</reference>
<dbReference type="EMBL" id="CP022318">
    <property type="protein sequence ID" value="ASK67327.1"/>
    <property type="molecule type" value="Genomic_DNA"/>
</dbReference>
<evidence type="ECO:0000256" key="1">
    <source>
        <dbReference type="SAM" id="MobiDB-lite"/>
    </source>
</evidence>
<evidence type="ECO:0000313" key="3">
    <source>
        <dbReference type="Proteomes" id="UP000198398"/>
    </source>
</evidence>
<geneLocation type="plasmid" evidence="2 3">
    <name>unnamed2</name>
</geneLocation>
<keyword evidence="2" id="KW-0614">Plasmid</keyword>
<dbReference type="Proteomes" id="UP000198398">
    <property type="component" value="Plasmid unnamed2"/>
</dbReference>
<organism evidence="2 3">
    <name type="scientific">Brachybacterium avium</name>
    <dbReference type="NCBI Taxonomy" id="2017485"/>
    <lineage>
        <taxon>Bacteria</taxon>
        <taxon>Bacillati</taxon>
        <taxon>Actinomycetota</taxon>
        <taxon>Actinomycetes</taxon>
        <taxon>Micrococcales</taxon>
        <taxon>Dermabacteraceae</taxon>
        <taxon>Brachybacterium</taxon>
    </lineage>
</organism>
<gene>
    <name evidence="2" type="ORF">CFK39_15885</name>
</gene>
<protein>
    <submittedName>
        <fullName evidence="2">Uncharacterized protein</fullName>
    </submittedName>
</protein>
<sequence length="641" mass="70561">MSRAASDATLSLTDTWRLCLELLNQRPLIRLAERRSTSVAFPRRLGRRVERFADAPPSQPVAVHVYDAHGRTRFLPLDLDAHDRTEDQIVAVEDDLAAATSLLDECDFTYLVDRAHGGAHIYVLLEEPLGAQDAHSLVLALGRRLPTLDLKPTSNVSDGLITIPGSAHKRGGHRELAHAADSARAIAAGPHSPARALTRLRAALADELRALLEEDRERGAERRTRARQAGSSDPIADAILDEEIRAVLVRGIGRHMSTTCTDLAQRGDWRAHGYPSASEARRAVLMSAIATGLTETDVRARMLGEEPQWPGLRSLLEHKGLDRLRDEYARAAAEIARRERQKSGRVIVTRDDNAVSSDTSANTHTGGGGDSPSVHDTYGVIRAWITLVERYAAGEYPGAQGWDYQMALRALGQAASTVGSTVTAMGVRWHSVALGDSRTGAAALLRALAAEDDPWVVLVARGRGIYADQYELRIPDRHASLIDELRWRPGKTQAVRPVFTVLGKATGLLFEAVERGATSRARIALVTGLSDDAYRDARDTALAYGLITGNDRDGYELAADDARLERLAQQLGAIEARVRRIHQHRRERADYWAKLEQLRRKRPWIRVVRDVDETDPEVEETLAQMYLDSLEAPPVQAREAG</sequence>